<comment type="function">
    <text evidence="1">Probable mitochondrial mRNA stabilization factor.</text>
</comment>
<dbReference type="AlphaFoldDB" id="A0A8H4IQ38"/>
<dbReference type="PANTHER" id="PTHR28087">
    <property type="entry name" value="ATPASE SYNTHESIS PROTEIN 25, MITOCHONDRIAL"/>
    <property type="match status" value="1"/>
</dbReference>
<comment type="subcellular location">
    <subcellularLocation>
        <location evidence="2 8">Mitochondrion inner membrane</location>
        <topology evidence="2 8">Peripheral membrane protein</topology>
        <orientation evidence="2 8">Matrix side</orientation>
    </subcellularLocation>
</comment>
<evidence type="ECO:0000256" key="6">
    <source>
        <dbReference type="ARBA" id="ARBA00023128"/>
    </source>
</evidence>
<organism evidence="10 11">
    <name type="scientific">Botryosphaeria dothidea</name>
    <dbReference type="NCBI Taxonomy" id="55169"/>
    <lineage>
        <taxon>Eukaryota</taxon>
        <taxon>Fungi</taxon>
        <taxon>Dikarya</taxon>
        <taxon>Ascomycota</taxon>
        <taxon>Pezizomycotina</taxon>
        <taxon>Dothideomycetes</taxon>
        <taxon>Dothideomycetes incertae sedis</taxon>
        <taxon>Botryosphaeriales</taxon>
        <taxon>Botryosphaeriaceae</taxon>
        <taxon>Botryosphaeria</taxon>
    </lineage>
</organism>
<comment type="caution">
    <text evidence="10">The sequence shown here is derived from an EMBL/GenBank/DDBJ whole genome shotgun (WGS) entry which is preliminary data.</text>
</comment>
<keyword evidence="5 8" id="KW-0809">Transit peptide</keyword>
<evidence type="ECO:0000256" key="1">
    <source>
        <dbReference type="ARBA" id="ARBA00003470"/>
    </source>
</evidence>
<evidence type="ECO:0000256" key="5">
    <source>
        <dbReference type="ARBA" id="ARBA00022946"/>
    </source>
</evidence>
<evidence type="ECO:0000256" key="2">
    <source>
        <dbReference type="ARBA" id="ARBA00004443"/>
    </source>
</evidence>
<accession>A0A8H4IQ38</accession>
<keyword evidence="4 8" id="KW-0999">Mitochondrion inner membrane</keyword>
<dbReference type="GO" id="GO:0005743">
    <property type="term" value="C:mitochondrial inner membrane"/>
    <property type="evidence" value="ECO:0007669"/>
    <property type="project" value="UniProtKB-SubCell"/>
</dbReference>
<proteinExistence type="inferred from homology"/>
<dbReference type="InterPro" id="IPR043519">
    <property type="entry name" value="NT_sf"/>
</dbReference>
<dbReference type="Gene3D" id="3.30.460.10">
    <property type="entry name" value="Beta Polymerase, domain 2"/>
    <property type="match status" value="1"/>
</dbReference>
<evidence type="ECO:0000256" key="8">
    <source>
        <dbReference type="RuleBase" id="RU367062"/>
    </source>
</evidence>
<keyword evidence="7 8" id="KW-0472">Membrane</keyword>
<dbReference type="EMBL" id="WWBZ02000040">
    <property type="protein sequence ID" value="KAF4305222.1"/>
    <property type="molecule type" value="Genomic_DNA"/>
</dbReference>
<dbReference type="Proteomes" id="UP000572817">
    <property type="component" value="Unassembled WGS sequence"/>
</dbReference>
<evidence type="ECO:0000256" key="4">
    <source>
        <dbReference type="ARBA" id="ARBA00022792"/>
    </source>
</evidence>
<name>A0A8H4IQ38_9PEZI</name>
<dbReference type="GO" id="GO:0140053">
    <property type="term" value="P:mitochondrial gene expression"/>
    <property type="evidence" value="ECO:0007669"/>
    <property type="project" value="UniProtKB-UniRule"/>
</dbReference>
<protein>
    <recommendedName>
        <fullName evidence="8">ATPase synthesis protein 25</fullName>
    </recommendedName>
</protein>
<reference evidence="10" key="1">
    <citation type="submission" date="2020-04" db="EMBL/GenBank/DDBJ databases">
        <title>Genome Assembly and Annotation of Botryosphaeria dothidea sdau 11-99, a Latent Pathogen of Apple Fruit Ring Rot in China.</title>
        <authorList>
            <person name="Yu C."/>
            <person name="Diao Y."/>
            <person name="Lu Q."/>
            <person name="Zhao J."/>
            <person name="Cui S."/>
            <person name="Peng C."/>
            <person name="He B."/>
            <person name="Liu H."/>
        </authorList>
    </citation>
    <scope>NUCLEOTIDE SEQUENCE [LARGE SCALE GENOMIC DNA]</scope>
    <source>
        <strain evidence="10">Sdau11-99</strain>
    </source>
</reference>
<keyword evidence="11" id="KW-1185">Reference proteome</keyword>
<gene>
    <name evidence="10" type="ORF">GTA08_BOTSDO06712</name>
</gene>
<feature type="region of interest" description="Disordered" evidence="9">
    <location>
        <begin position="299"/>
        <end position="320"/>
    </location>
</feature>
<comment type="function">
    <text evidence="8">Mitochondrial mRNA stabilization factor.</text>
</comment>
<evidence type="ECO:0000256" key="9">
    <source>
        <dbReference type="SAM" id="MobiDB-lite"/>
    </source>
</evidence>
<feature type="region of interest" description="Disordered" evidence="9">
    <location>
        <begin position="54"/>
        <end position="79"/>
    </location>
</feature>
<evidence type="ECO:0000256" key="3">
    <source>
        <dbReference type="ARBA" id="ARBA00010787"/>
    </source>
</evidence>
<dbReference type="InterPro" id="IPR040152">
    <property type="entry name" value="Atp25"/>
</dbReference>
<dbReference type="OrthoDB" id="107372at2759"/>
<dbReference type="FunFam" id="3.30.460.10:FF:000044">
    <property type="entry name" value="ATPase synthesis protein 25, mitochondrial"/>
    <property type="match status" value="1"/>
</dbReference>
<evidence type="ECO:0000313" key="10">
    <source>
        <dbReference type="EMBL" id="KAF4305222.1"/>
    </source>
</evidence>
<comment type="similarity">
    <text evidence="3 8">Belongs to the ATP25 family.</text>
</comment>
<evidence type="ECO:0000313" key="11">
    <source>
        <dbReference type="Proteomes" id="UP000572817"/>
    </source>
</evidence>
<dbReference type="GO" id="GO:0048255">
    <property type="term" value="P:mRNA stabilization"/>
    <property type="evidence" value="ECO:0007669"/>
    <property type="project" value="TreeGrafter"/>
</dbReference>
<feature type="compositionally biased region" description="Polar residues" evidence="9">
    <location>
        <begin position="68"/>
        <end position="79"/>
    </location>
</feature>
<evidence type="ECO:0000256" key="7">
    <source>
        <dbReference type="ARBA" id="ARBA00023136"/>
    </source>
</evidence>
<feature type="compositionally biased region" description="Basic and acidic residues" evidence="9">
    <location>
        <begin position="299"/>
        <end position="313"/>
    </location>
</feature>
<sequence length="752" mass="84606">MAASRAIASGLRCNACRANFLRSFASLAGVEIPATGLPRARATTRTFTTVPLRLSDSLSNKEHHQSEDSLPSEATLSSSNSQDASVPWYLQVDAPQRPLEAAAHPLADRQRIPDLPEHSPPILESFLQYVSVDLGIDDLSILDLRHLDPPPALGANLLMLFGTARSEKHLHVSADRLCRWLRSEYKLSPHADGLLGRNELKLKLRRKARKARMLSNAGVSESSLAADDGIRTGWICVNVGSVKPAESASKDDPQTQDFVGFSMQSERVSIVLQLFTEEKRIELDLENLWNGVLKTDRRSKEARTPEDDYDQIKDGMYNPNGSVVDTTVTKQTTQFHQRISQTPFQARAYHTSRGRQHGTSLALERAGEQYSTNMKPRTWKSFMSALSDRGTPVMNKIAPSQLRERAKPDQHAEAFALANRLEQLHQMSAEEQLEALGEGPSWKGKNLTPFLKDFCSHIPEFPDILHFEAIFQLYLSALSINHPGYPVNIIHDLLEEMQIAGVRVPEHMFLAGIRAILSREHPKEFSETTARRRNKIVFALLYAMQGHSYPNLTDEIIIMLHDSVSTLSNDLKAQHKDLSKAQRRAAYNQLVRHGIIHQIDMLELPLKPETFAHLLRSNAILGDMKGMWHIWSSTTLAMHPRSAQMYAIALNGVAFTGHQVNCIQAVRDCLATMPQEVPPVELKDDVREAVMRCLLVIEPDVDKLWERGVRDGEWVMLWHRCMRSLQKGGKEESSQSLLERFRTSVLGRQSVQ</sequence>
<keyword evidence="6 8" id="KW-0496">Mitochondrion</keyword>
<dbReference type="PANTHER" id="PTHR28087:SF1">
    <property type="entry name" value="ATPASE SYNTHESIS PROTEIN 25, MITOCHONDRIAL"/>
    <property type="match status" value="1"/>
</dbReference>